<feature type="region of interest" description="Disordered" evidence="1">
    <location>
        <begin position="17"/>
        <end position="38"/>
    </location>
</feature>
<sequence length="103" mass="11192">MKHVLTPLTAAILAACTTSTPPPFDDDGNPRTRPEADQCDADGVQYHVGHSATAEMGQTMLADSGARILRWVPPRTAVTMDFRPDRLTVSYDDDMTITRVTCG</sequence>
<dbReference type="PROSITE" id="PS51257">
    <property type="entry name" value="PROKAR_LIPOPROTEIN"/>
    <property type="match status" value="1"/>
</dbReference>
<dbReference type="InterPro" id="IPR021719">
    <property type="entry name" value="Prot_inh_I78"/>
</dbReference>
<reference evidence="2 3" key="1">
    <citation type="journal article" date="2017" name="Int. J. Syst. Evol. Microbiol.">
        <title>Erythrobacter aquimixticola sp. nov., isolated from the junction between the ocean and a freshwater spring.</title>
        <authorList>
            <person name="Park S."/>
            <person name="Jung Y.T."/>
            <person name="Choi S.J."/>
            <person name="Yoon J.H."/>
        </authorList>
    </citation>
    <scope>NUCLEOTIDE SEQUENCE [LARGE SCALE GENOMIC DNA]</scope>
    <source>
        <strain evidence="2 3">JSSK-14</strain>
    </source>
</reference>
<proteinExistence type="predicted"/>
<comment type="caution">
    <text evidence="2">The sequence shown here is derived from an EMBL/GenBank/DDBJ whole genome shotgun (WGS) entry which is preliminary data.</text>
</comment>
<dbReference type="AlphaFoldDB" id="A0A419RVU2"/>
<keyword evidence="3" id="KW-1185">Reference proteome</keyword>
<gene>
    <name evidence="2" type="ORF">D6201_11655</name>
</gene>
<dbReference type="RefSeq" id="WP_120048925.1">
    <property type="nucleotide sequence ID" value="NZ_RAHX01000001.1"/>
</dbReference>
<organism evidence="2 3">
    <name type="scientific">Aurantiacibacter aquimixticola</name>
    <dbReference type="NCBI Taxonomy" id="1958945"/>
    <lineage>
        <taxon>Bacteria</taxon>
        <taxon>Pseudomonadati</taxon>
        <taxon>Pseudomonadota</taxon>
        <taxon>Alphaproteobacteria</taxon>
        <taxon>Sphingomonadales</taxon>
        <taxon>Erythrobacteraceae</taxon>
        <taxon>Aurantiacibacter</taxon>
    </lineage>
</organism>
<dbReference type="EMBL" id="RAHX01000001">
    <property type="protein sequence ID" value="RJY09915.1"/>
    <property type="molecule type" value="Genomic_DNA"/>
</dbReference>
<name>A0A419RVU2_9SPHN</name>
<dbReference type="Gene3D" id="3.30.10.10">
    <property type="entry name" value="Trypsin Inhibitor V, subunit A"/>
    <property type="match status" value="1"/>
</dbReference>
<protein>
    <recommendedName>
        <fullName evidence="4">Peptidase inhibitor I78</fullName>
    </recommendedName>
</protein>
<evidence type="ECO:0000256" key="1">
    <source>
        <dbReference type="SAM" id="MobiDB-lite"/>
    </source>
</evidence>
<dbReference type="Proteomes" id="UP000285232">
    <property type="component" value="Unassembled WGS sequence"/>
</dbReference>
<evidence type="ECO:0000313" key="3">
    <source>
        <dbReference type="Proteomes" id="UP000285232"/>
    </source>
</evidence>
<evidence type="ECO:0008006" key="4">
    <source>
        <dbReference type="Google" id="ProtNLM"/>
    </source>
</evidence>
<accession>A0A419RVU2</accession>
<dbReference type="OrthoDB" id="8724542at2"/>
<evidence type="ECO:0000313" key="2">
    <source>
        <dbReference type="EMBL" id="RJY09915.1"/>
    </source>
</evidence>
<dbReference type="Pfam" id="PF11720">
    <property type="entry name" value="Inhibitor_I78"/>
    <property type="match status" value="1"/>
</dbReference>